<dbReference type="GO" id="GO:0000105">
    <property type="term" value="P:L-histidine biosynthetic process"/>
    <property type="evidence" value="ECO:0007669"/>
    <property type="project" value="UniProtKB-UniPathway"/>
</dbReference>
<comment type="catalytic activity">
    <reaction evidence="9">
        <text>L-glutamine + H2O = L-glutamate + NH4(+)</text>
        <dbReference type="Rhea" id="RHEA:15889"/>
        <dbReference type="ChEBI" id="CHEBI:15377"/>
        <dbReference type="ChEBI" id="CHEBI:28938"/>
        <dbReference type="ChEBI" id="CHEBI:29985"/>
        <dbReference type="ChEBI" id="CHEBI:58359"/>
        <dbReference type="EC" id="3.5.1.2"/>
    </reaction>
</comment>
<dbReference type="GO" id="GO:0004359">
    <property type="term" value="F:glutaminase activity"/>
    <property type="evidence" value="ECO:0007669"/>
    <property type="project" value="UniProtKB-EC"/>
</dbReference>
<dbReference type="UniPathway" id="UPA00031">
    <property type="reaction ID" value="UER00010"/>
</dbReference>
<dbReference type="Pfam" id="PF00117">
    <property type="entry name" value="GATase"/>
    <property type="match status" value="1"/>
</dbReference>
<feature type="non-terminal residue" evidence="11">
    <location>
        <position position="1"/>
    </location>
</feature>
<evidence type="ECO:0000256" key="1">
    <source>
        <dbReference type="ARBA" id="ARBA00005091"/>
    </source>
</evidence>
<evidence type="ECO:0000313" key="11">
    <source>
        <dbReference type="EMBL" id="ETJ00691.1"/>
    </source>
</evidence>
<comment type="catalytic activity">
    <reaction evidence="8">
        <text>5-[(5-phospho-1-deoxy-D-ribulos-1-ylimino)methylamino]-1-(5-phospho-beta-D-ribosyl)imidazole-4-carboxamide + L-glutamine = D-erythro-1-(imidazol-4-yl)glycerol 3-phosphate + 5-amino-1-(5-phospho-beta-D-ribosyl)imidazole-4-carboxamide + L-glutamate + H(+)</text>
        <dbReference type="Rhea" id="RHEA:24793"/>
        <dbReference type="ChEBI" id="CHEBI:15378"/>
        <dbReference type="ChEBI" id="CHEBI:29985"/>
        <dbReference type="ChEBI" id="CHEBI:58278"/>
        <dbReference type="ChEBI" id="CHEBI:58359"/>
        <dbReference type="ChEBI" id="CHEBI:58475"/>
        <dbReference type="ChEBI" id="CHEBI:58525"/>
        <dbReference type="EC" id="4.3.2.10"/>
    </reaction>
</comment>
<evidence type="ECO:0000256" key="5">
    <source>
        <dbReference type="ARBA" id="ARBA00022962"/>
    </source>
</evidence>
<comment type="caution">
    <text evidence="11">The sequence shown here is derived from an EMBL/GenBank/DDBJ whole genome shotgun (WGS) entry which is preliminary data.</text>
</comment>
<evidence type="ECO:0000256" key="4">
    <source>
        <dbReference type="ARBA" id="ARBA00022801"/>
    </source>
</evidence>
<evidence type="ECO:0000256" key="3">
    <source>
        <dbReference type="ARBA" id="ARBA00022605"/>
    </source>
</evidence>
<dbReference type="PATRIC" id="fig|1403949.3.peg.305"/>
<dbReference type="PROSITE" id="PS51273">
    <property type="entry name" value="GATASE_TYPE_1"/>
    <property type="match status" value="1"/>
</dbReference>
<dbReference type="Gene3D" id="3.40.50.880">
    <property type="match status" value="1"/>
</dbReference>
<dbReference type="SUPFAM" id="SSF52317">
    <property type="entry name" value="Class I glutamine amidotransferase-like"/>
    <property type="match status" value="1"/>
</dbReference>
<protein>
    <submittedName>
        <fullName evidence="11">Imidazole glycerol phosphate synthase subunit HisH</fullName>
    </submittedName>
</protein>
<dbReference type="InterPro" id="IPR010139">
    <property type="entry name" value="Imidazole-glycPsynth_HisH"/>
</dbReference>
<sequence length="142" mass="15806">EVVKREIPLLGICLGMQLLFEESEEYGPTPGLGLIPGMVKEIPSNLGLSVPHMGWNKNVVHQPHSTFNNVDDQYTYFVHSYYVDTDPEYITSTANYGIDVPGIVERGRVYGMQFHPEKSGVVGLNLLRTFGNITEAYGATKE</sequence>
<evidence type="ECO:0000256" key="6">
    <source>
        <dbReference type="ARBA" id="ARBA00023102"/>
    </source>
</evidence>
<dbReference type="PANTHER" id="PTHR42701:SF1">
    <property type="entry name" value="IMIDAZOLE GLYCEROL PHOSPHATE SYNTHASE SUBUNIT HISH"/>
    <property type="match status" value="1"/>
</dbReference>
<comment type="subunit">
    <text evidence="2">Heterodimer of HisH and HisF.</text>
</comment>
<organism evidence="11 12">
    <name type="scientific">Veillonella dispar DORA_11</name>
    <dbReference type="NCBI Taxonomy" id="1403949"/>
    <lineage>
        <taxon>Bacteria</taxon>
        <taxon>Bacillati</taxon>
        <taxon>Bacillota</taxon>
        <taxon>Negativicutes</taxon>
        <taxon>Veillonellales</taxon>
        <taxon>Veillonellaceae</taxon>
        <taxon>Veillonella</taxon>
    </lineage>
</organism>
<keyword evidence="7" id="KW-0456">Lyase</keyword>
<dbReference type="GO" id="GO:0000107">
    <property type="term" value="F:imidazoleglycerol-phosphate synthase activity"/>
    <property type="evidence" value="ECO:0007669"/>
    <property type="project" value="TreeGrafter"/>
</dbReference>
<dbReference type="EMBL" id="AZMJ01000219">
    <property type="protein sequence ID" value="ETJ00691.1"/>
    <property type="molecule type" value="Genomic_DNA"/>
</dbReference>
<reference evidence="11 12" key="1">
    <citation type="submission" date="2013-12" db="EMBL/GenBank/DDBJ databases">
        <title>A Varibaculum cambriense genome reconstructed from a premature infant gut community with otherwise low bacterial novelty that shifts toward anaerobic metabolism during the third week of life.</title>
        <authorList>
            <person name="Brown C.T."/>
            <person name="Sharon I."/>
            <person name="Thomas B.C."/>
            <person name="Castelle C.J."/>
            <person name="Morowitz M.J."/>
            <person name="Banfield J.F."/>
        </authorList>
    </citation>
    <scope>NUCLEOTIDE SEQUENCE [LARGE SCALE GENOMIC DNA]</scope>
    <source>
        <strain evidence="12">DORA_11</strain>
    </source>
</reference>
<evidence type="ECO:0000259" key="10">
    <source>
        <dbReference type="Pfam" id="PF00117"/>
    </source>
</evidence>
<evidence type="ECO:0000256" key="8">
    <source>
        <dbReference type="ARBA" id="ARBA00047838"/>
    </source>
</evidence>
<keyword evidence="4" id="KW-0378">Hydrolase</keyword>
<keyword evidence="5" id="KW-0315">Glutamine amidotransferase</keyword>
<comment type="pathway">
    <text evidence="1">Amino-acid biosynthesis; L-histidine biosynthesis; L-histidine from 5-phospho-alpha-D-ribose 1-diphosphate: step 5/9.</text>
</comment>
<dbReference type="PANTHER" id="PTHR42701">
    <property type="entry name" value="IMIDAZOLE GLYCEROL PHOSPHATE SYNTHASE SUBUNIT HISH"/>
    <property type="match status" value="1"/>
</dbReference>
<dbReference type="NCBIfam" id="TIGR01855">
    <property type="entry name" value="IMP_synth_hisH"/>
    <property type="match status" value="1"/>
</dbReference>
<dbReference type="GO" id="GO:0016829">
    <property type="term" value="F:lyase activity"/>
    <property type="evidence" value="ECO:0007669"/>
    <property type="project" value="UniProtKB-KW"/>
</dbReference>
<evidence type="ECO:0000256" key="7">
    <source>
        <dbReference type="ARBA" id="ARBA00023239"/>
    </source>
</evidence>
<dbReference type="InterPro" id="IPR017926">
    <property type="entry name" value="GATASE"/>
</dbReference>
<name>W1V4V4_9FIRM</name>
<dbReference type="InterPro" id="IPR029062">
    <property type="entry name" value="Class_I_gatase-like"/>
</dbReference>
<dbReference type="AlphaFoldDB" id="W1V4V4"/>
<keyword evidence="6" id="KW-0368">Histidine biosynthesis</keyword>
<accession>W1V4V4</accession>
<keyword evidence="3" id="KW-0028">Amino-acid biosynthesis</keyword>
<feature type="domain" description="Glutamine amidotransferase" evidence="10">
    <location>
        <begin position="2"/>
        <end position="120"/>
    </location>
</feature>
<evidence type="ECO:0000256" key="9">
    <source>
        <dbReference type="ARBA" id="ARBA00049534"/>
    </source>
</evidence>
<proteinExistence type="predicted"/>
<dbReference type="Proteomes" id="UP000018855">
    <property type="component" value="Unassembled WGS sequence"/>
</dbReference>
<evidence type="ECO:0000256" key="2">
    <source>
        <dbReference type="ARBA" id="ARBA00011152"/>
    </source>
</evidence>
<gene>
    <name evidence="11" type="ORF">Q619_VDC00219G0001</name>
</gene>
<evidence type="ECO:0000313" key="12">
    <source>
        <dbReference type="Proteomes" id="UP000018855"/>
    </source>
</evidence>